<organism evidence="1 2">
    <name type="scientific">Lentinus tigrinus ALCF2SS1-6</name>
    <dbReference type="NCBI Taxonomy" id="1328759"/>
    <lineage>
        <taxon>Eukaryota</taxon>
        <taxon>Fungi</taxon>
        <taxon>Dikarya</taxon>
        <taxon>Basidiomycota</taxon>
        <taxon>Agaricomycotina</taxon>
        <taxon>Agaricomycetes</taxon>
        <taxon>Polyporales</taxon>
        <taxon>Polyporaceae</taxon>
        <taxon>Lentinus</taxon>
    </lineage>
</organism>
<evidence type="ECO:0000313" key="1">
    <source>
        <dbReference type="EMBL" id="RPD52073.1"/>
    </source>
</evidence>
<dbReference type="AlphaFoldDB" id="A0A5C2RKL2"/>
<proteinExistence type="predicted"/>
<accession>A0A5C2RKL2</accession>
<evidence type="ECO:0000313" key="2">
    <source>
        <dbReference type="Proteomes" id="UP000313359"/>
    </source>
</evidence>
<dbReference type="EMBL" id="ML122460">
    <property type="protein sequence ID" value="RPD52073.1"/>
    <property type="molecule type" value="Genomic_DNA"/>
</dbReference>
<protein>
    <submittedName>
        <fullName evidence="1">Uncharacterized protein</fullName>
    </submittedName>
</protein>
<reference evidence="1" key="1">
    <citation type="journal article" date="2018" name="Genome Biol. Evol.">
        <title>Genomics and development of Lentinus tigrinus, a white-rot wood-decaying mushroom with dimorphic fruiting bodies.</title>
        <authorList>
            <person name="Wu B."/>
            <person name="Xu Z."/>
            <person name="Knudson A."/>
            <person name="Carlson A."/>
            <person name="Chen N."/>
            <person name="Kovaka S."/>
            <person name="LaButti K."/>
            <person name="Lipzen A."/>
            <person name="Pennachio C."/>
            <person name="Riley R."/>
            <person name="Schakwitz W."/>
            <person name="Umezawa K."/>
            <person name="Ohm R.A."/>
            <person name="Grigoriev I.V."/>
            <person name="Nagy L.G."/>
            <person name="Gibbons J."/>
            <person name="Hibbett D."/>
        </authorList>
    </citation>
    <scope>NUCLEOTIDE SEQUENCE [LARGE SCALE GENOMIC DNA]</scope>
    <source>
        <strain evidence="1">ALCF2SS1-6</strain>
    </source>
</reference>
<sequence>MLARATITSNFVLVCLRTLRQIYHKPMSTPIIPQRRCAPTIPRHGTSWCFPRVLTLNLWQAYQAEIIVDALQHRLLDAEAEVRRAIQVIQAVTVGLLLKEGSSPSLQRVLLRQCAHLGEAASLACKRTAVSAQFVTHAVCEGVLADSILDCYELRVFCVVIVFKTQDIYLVHKVGLATKTRLLREGYHTRGSHLNLLHNRARGPRSWSAQRTTASRQLIQSSQRGLASYQDAVVAQHARIDIGGLQPN</sequence>
<gene>
    <name evidence="1" type="ORF">L227DRAFT_568832</name>
</gene>
<dbReference type="Proteomes" id="UP000313359">
    <property type="component" value="Unassembled WGS sequence"/>
</dbReference>
<keyword evidence="2" id="KW-1185">Reference proteome</keyword>
<name>A0A5C2RKL2_9APHY</name>